<dbReference type="InterPro" id="IPR021109">
    <property type="entry name" value="Peptidase_aspartic_dom_sf"/>
</dbReference>
<dbReference type="SUPFAM" id="SSF50630">
    <property type="entry name" value="Acid proteases"/>
    <property type="match status" value="1"/>
</dbReference>
<protein>
    <recommendedName>
        <fullName evidence="4">Peptidase A1 domain-containing protein</fullName>
    </recommendedName>
</protein>
<dbReference type="Pfam" id="PF00026">
    <property type="entry name" value="Asp"/>
    <property type="match status" value="1"/>
</dbReference>
<reference evidence="6" key="2">
    <citation type="submission" date="2013-12" db="EMBL/GenBank/DDBJ databases">
        <title>Evolution of pathogenesis and genome organization in the Tremellales.</title>
        <authorList>
            <person name="Cuomo C."/>
            <person name="Litvintseva A."/>
            <person name="Heitman J."/>
            <person name="Chen Y."/>
            <person name="Sun S."/>
            <person name="Springer D."/>
            <person name="Dromer F."/>
            <person name="Young S."/>
            <person name="Zeng Q."/>
            <person name="Chapman S."/>
            <person name="Gujja S."/>
            <person name="Saif S."/>
            <person name="Birren B."/>
        </authorList>
    </citation>
    <scope>NUCLEOTIDE SEQUENCE [LARGE SCALE GENOMIC DNA]</scope>
    <source>
        <strain evidence="6">BCC8398</strain>
    </source>
</reference>
<feature type="compositionally biased region" description="Basic and acidic residues" evidence="2">
    <location>
        <begin position="69"/>
        <end position="83"/>
    </location>
</feature>
<dbReference type="PANTHER" id="PTHR47966:SF75">
    <property type="entry name" value="ENDOPEPTIDASE (CTSD), PUTATIVE (AFU_ORTHOLOGUE AFUA_4G07040)-RELATED"/>
    <property type="match status" value="1"/>
</dbReference>
<evidence type="ECO:0000256" key="1">
    <source>
        <dbReference type="ARBA" id="ARBA00007447"/>
    </source>
</evidence>
<keyword evidence="3" id="KW-0732">Signal</keyword>
<evidence type="ECO:0000313" key="6">
    <source>
        <dbReference type="Proteomes" id="UP000092666"/>
    </source>
</evidence>
<keyword evidence="6" id="KW-1185">Reference proteome</keyword>
<dbReference type="AlphaFoldDB" id="A0A1B9H427"/>
<sequence length="533" mass="57054">MVSSPSSRCIALTSLFLTWLALAPSSEAAVRLPMARIDNPGSGVTGSGDNSGASASGIVQALLVDRRRSPDAVAEGAEKHEPRYLPNDALVRRTHDGPEDRAIKLTLKPHAQGGDANPARGDLDRRQDQSATAATVSQTSSISYTSTELSSTATTGAAGGDYQSNMNASSATDRASSAVWGVDPKSTLGATGTIEADGPAETMAVNGVTGAGIIYTIDITVDEATLPVHVKFGGFSPEIIDHRADLGERSTVLIDLIFLYSLTHPAKGAVAGCLVNTSVTLGEDTLAQYSVLAVTQVTADITNNAEYYSGRIGLAGSNLTIDKGPTVISALYEQGHIQTPVVGFYLPHRDEAWDSEISFGDPETSEHADLQHQVTLPSVGDPDEHYIVRFDQFLINNQTVSGSNIAYIDTGFSGLGVALSLHDHVLQQIHVNYTKEDSGVSVPCYPVYEWPTLTFQFGTDSQRFDIDYRDMITHPDDDPDGKCWSLIFGMPEDYKGLETPWVLGDTFLHNVYHSVNVETGEVKIFGLKDEVTS</sequence>
<dbReference type="PANTHER" id="PTHR47966">
    <property type="entry name" value="BETA-SITE APP-CLEAVING ENZYME, ISOFORM A-RELATED"/>
    <property type="match status" value="1"/>
</dbReference>
<gene>
    <name evidence="5" type="ORF">I316_00247</name>
</gene>
<evidence type="ECO:0000256" key="2">
    <source>
        <dbReference type="SAM" id="MobiDB-lite"/>
    </source>
</evidence>
<evidence type="ECO:0000313" key="5">
    <source>
        <dbReference type="EMBL" id="OCF38023.1"/>
    </source>
</evidence>
<organism evidence="5 6">
    <name type="scientific">Kwoniella heveanensis BCC8398</name>
    <dbReference type="NCBI Taxonomy" id="1296120"/>
    <lineage>
        <taxon>Eukaryota</taxon>
        <taxon>Fungi</taxon>
        <taxon>Dikarya</taxon>
        <taxon>Basidiomycota</taxon>
        <taxon>Agaricomycotina</taxon>
        <taxon>Tremellomycetes</taxon>
        <taxon>Tremellales</taxon>
        <taxon>Cryptococcaceae</taxon>
        <taxon>Kwoniella</taxon>
    </lineage>
</organism>
<feature type="region of interest" description="Disordered" evidence="2">
    <location>
        <begin position="104"/>
        <end position="154"/>
    </location>
</feature>
<dbReference type="GO" id="GO:0006508">
    <property type="term" value="P:proteolysis"/>
    <property type="evidence" value="ECO:0007669"/>
    <property type="project" value="InterPro"/>
</dbReference>
<dbReference type="EMBL" id="KI669492">
    <property type="protein sequence ID" value="OCF38023.1"/>
    <property type="molecule type" value="Genomic_DNA"/>
</dbReference>
<comment type="similarity">
    <text evidence="1">Belongs to the peptidase A1 family.</text>
</comment>
<dbReference type="CDD" id="cd05471">
    <property type="entry name" value="pepsin_like"/>
    <property type="match status" value="1"/>
</dbReference>
<feature type="compositionally biased region" description="Low complexity" evidence="2">
    <location>
        <begin position="129"/>
        <end position="152"/>
    </location>
</feature>
<name>A0A1B9H427_9TREE</name>
<evidence type="ECO:0000256" key="3">
    <source>
        <dbReference type="SAM" id="SignalP"/>
    </source>
</evidence>
<feature type="chain" id="PRO_5008627566" description="Peptidase A1 domain-containing protein" evidence="3">
    <location>
        <begin position="29"/>
        <end position="533"/>
    </location>
</feature>
<dbReference type="Gene3D" id="2.40.70.10">
    <property type="entry name" value="Acid Proteases"/>
    <property type="match status" value="2"/>
</dbReference>
<dbReference type="OrthoDB" id="2564177at2759"/>
<accession>A0A1B9H427</accession>
<feature type="domain" description="Peptidase A1" evidence="4">
    <location>
        <begin position="215"/>
        <end position="525"/>
    </location>
</feature>
<dbReference type="InterPro" id="IPR034164">
    <property type="entry name" value="Pepsin-like_dom"/>
</dbReference>
<dbReference type="Proteomes" id="UP000092666">
    <property type="component" value="Unassembled WGS sequence"/>
</dbReference>
<dbReference type="InterPro" id="IPR001461">
    <property type="entry name" value="Aspartic_peptidase_A1"/>
</dbReference>
<dbReference type="PROSITE" id="PS51767">
    <property type="entry name" value="PEPTIDASE_A1"/>
    <property type="match status" value="1"/>
</dbReference>
<proteinExistence type="inferred from homology"/>
<feature type="region of interest" description="Disordered" evidence="2">
    <location>
        <begin position="69"/>
        <end position="91"/>
    </location>
</feature>
<dbReference type="STRING" id="1296120.A0A1B9H427"/>
<evidence type="ECO:0000259" key="4">
    <source>
        <dbReference type="PROSITE" id="PS51767"/>
    </source>
</evidence>
<reference evidence="5 6" key="1">
    <citation type="submission" date="2013-07" db="EMBL/GenBank/DDBJ databases">
        <title>The Genome Sequence of Cryptococcus heveanensis BCC8398.</title>
        <authorList>
            <consortium name="The Broad Institute Genome Sequencing Platform"/>
            <person name="Cuomo C."/>
            <person name="Litvintseva A."/>
            <person name="Chen Y."/>
            <person name="Heitman J."/>
            <person name="Sun S."/>
            <person name="Springer D."/>
            <person name="Dromer F."/>
            <person name="Young S.K."/>
            <person name="Zeng Q."/>
            <person name="Gargeya S."/>
            <person name="Fitzgerald M."/>
            <person name="Abouelleil A."/>
            <person name="Alvarado L."/>
            <person name="Berlin A.M."/>
            <person name="Chapman S.B."/>
            <person name="Dewar J."/>
            <person name="Goldberg J."/>
            <person name="Griggs A."/>
            <person name="Gujja S."/>
            <person name="Hansen M."/>
            <person name="Howarth C."/>
            <person name="Imamovic A."/>
            <person name="Larimer J."/>
            <person name="McCowan C."/>
            <person name="Murphy C."/>
            <person name="Pearson M."/>
            <person name="Priest M."/>
            <person name="Roberts A."/>
            <person name="Saif S."/>
            <person name="Shea T."/>
            <person name="Sykes S."/>
            <person name="Wortman J."/>
            <person name="Nusbaum C."/>
            <person name="Birren B."/>
        </authorList>
    </citation>
    <scope>NUCLEOTIDE SEQUENCE [LARGE SCALE GENOMIC DNA]</scope>
    <source>
        <strain evidence="5 6">BCC8398</strain>
    </source>
</reference>
<feature type="signal peptide" evidence="3">
    <location>
        <begin position="1"/>
        <end position="28"/>
    </location>
</feature>
<dbReference type="GO" id="GO:0004190">
    <property type="term" value="F:aspartic-type endopeptidase activity"/>
    <property type="evidence" value="ECO:0007669"/>
    <property type="project" value="InterPro"/>
</dbReference>
<dbReference type="InterPro" id="IPR033121">
    <property type="entry name" value="PEPTIDASE_A1"/>
</dbReference>